<keyword evidence="5" id="KW-0812">Transmembrane</keyword>
<feature type="region of interest" description="Disordered" evidence="4">
    <location>
        <begin position="399"/>
        <end position="420"/>
    </location>
</feature>
<evidence type="ECO:0000259" key="6">
    <source>
        <dbReference type="PROSITE" id="PS50106"/>
    </source>
</evidence>
<evidence type="ECO:0000313" key="10">
    <source>
        <dbReference type="Proteomes" id="UP000564629"/>
    </source>
</evidence>
<dbReference type="Gene3D" id="2.30.42.10">
    <property type="match status" value="1"/>
</dbReference>
<dbReference type="EMBL" id="BJVQ01000007">
    <property type="protein sequence ID" value="GEL45716.1"/>
    <property type="molecule type" value="Genomic_DNA"/>
</dbReference>
<dbReference type="InterPro" id="IPR041489">
    <property type="entry name" value="PDZ_6"/>
</dbReference>
<protein>
    <submittedName>
        <fullName evidence="8">Putative serine protease PepD</fullName>
        <ecNumber evidence="8">3.4.21.-</ecNumber>
    </submittedName>
</protein>
<dbReference type="GO" id="GO:0006508">
    <property type="term" value="P:proteolysis"/>
    <property type="evidence" value="ECO:0007669"/>
    <property type="project" value="UniProtKB-KW"/>
</dbReference>
<keyword evidence="9" id="KW-1185">Reference proteome</keyword>
<dbReference type="InterPro" id="IPR043504">
    <property type="entry name" value="Peptidase_S1_PA_chymotrypsin"/>
</dbReference>
<feature type="domain" description="PDZ" evidence="6">
    <location>
        <begin position="409"/>
        <end position="461"/>
    </location>
</feature>
<dbReference type="Pfam" id="PF17820">
    <property type="entry name" value="PDZ_6"/>
    <property type="match status" value="1"/>
</dbReference>
<comment type="similarity">
    <text evidence="1">Belongs to the peptidase S1C family.</text>
</comment>
<keyword evidence="2 8" id="KW-0645">Protease</keyword>
<evidence type="ECO:0000256" key="5">
    <source>
        <dbReference type="SAM" id="Phobius"/>
    </source>
</evidence>
<evidence type="ECO:0000256" key="2">
    <source>
        <dbReference type="ARBA" id="ARBA00022670"/>
    </source>
</evidence>
<organism evidence="7 9">
    <name type="scientific">Cellulomonas hominis</name>
    <dbReference type="NCBI Taxonomy" id="156981"/>
    <lineage>
        <taxon>Bacteria</taxon>
        <taxon>Bacillati</taxon>
        <taxon>Actinomycetota</taxon>
        <taxon>Actinomycetes</taxon>
        <taxon>Micrococcales</taxon>
        <taxon>Cellulomonadaceae</taxon>
        <taxon>Cellulomonas</taxon>
    </lineage>
</organism>
<evidence type="ECO:0000313" key="7">
    <source>
        <dbReference type="EMBL" id="GEL45716.1"/>
    </source>
</evidence>
<dbReference type="InterPro" id="IPR036034">
    <property type="entry name" value="PDZ_sf"/>
</dbReference>
<dbReference type="RefSeq" id="WP_246802936.1">
    <property type="nucleotide sequence ID" value="NZ_BJVQ01000007.1"/>
</dbReference>
<evidence type="ECO:0000313" key="9">
    <source>
        <dbReference type="Proteomes" id="UP000321723"/>
    </source>
</evidence>
<keyword evidence="5" id="KW-1133">Transmembrane helix</keyword>
<dbReference type="EMBL" id="JACHDN010000001">
    <property type="protein sequence ID" value="MBB5471875.1"/>
    <property type="molecule type" value="Genomic_DNA"/>
</dbReference>
<dbReference type="Proteomes" id="UP000321723">
    <property type="component" value="Unassembled WGS sequence"/>
</dbReference>
<feature type="compositionally biased region" description="Low complexity" evidence="4">
    <location>
        <begin position="14"/>
        <end position="37"/>
    </location>
</feature>
<dbReference type="PROSITE" id="PS50106">
    <property type="entry name" value="PDZ"/>
    <property type="match status" value="1"/>
</dbReference>
<reference evidence="7 9" key="1">
    <citation type="submission" date="2019-07" db="EMBL/GenBank/DDBJ databases">
        <title>Whole genome shotgun sequence of Cellulomonas hominis NBRC 16055.</title>
        <authorList>
            <person name="Hosoyama A."/>
            <person name="Uohara A."/>
            <person name="Ohji S."/>
            <person name="Ichikawa N."/>
        </authorList>
    </citation>
    <scope>NUCLEOTIDE SEQUENCE [LARGE SCALE GENOMIC DNA]</scope>
    <source>
        <strain evidence="7 9">NBRC 16055</strain>
    </source>
</reference>
<gene>
    <name evidence="7" type="ORF">CHO01_08320</name>
    <name evidence="8" type="ORF">HNR08_000611</name>
</gene>
<keyword evidence="5" id="KW-0472">Membrane</keyword>
<dbReference type="AlphaFoldDB" id="A0A511F8V1"/>
<dbReference type="InterPro" id="IPR001940">
    <property type="entry name" value="Peptidase_S1C"/>
</dbReference>
<feature type="compositionally biased region" description="Low complexity" evidence="4">
    <location>
        <begin position="80"/>
        <end position="90"/>
    </location>
</feature>
<proteinExistence type="inferred from homology"/>
<dbReference type="PRINTS" id="PR00834">
    <property type="entry name" value="PROTEASES2C"/>
</dbReference>
<dbReference type="SUPFAM" id="SSF50156">
    <property type="entry name" value="PDZ domain-like"/>
    <property type="match status" value="1"/>
</dbReference>
<reference evidence="8 10" key="2">
    <citation type="submission" date="2020-08" db="EMBL/GenBank/DDBJ databases">
        <title>Sequencing the genomes of 1000 actinobacteria strains.</title>
        <authorList>
            <person name="Klenk H.-P."/>
        </authorList>
    </citation>
    <scope>NUCLEOTIDE SEQUENCE [LARGE SCALE GENOMIC DNA]</scope>
    <source>
        <strain evidence="8 10">DSM 9581</strain>
    </source>
</reference>
<accession>A0A511F8V1</accession>
<dbReference type="InterPro" id="IPR001478">
    <property type="entry name" value="PDZ"/>
</dbReference>
<dbReference type="InterPro" id="IPR051201">
    <property type="entry name" value="Chloro_Bact_Ser_Proteases"/>
</dbReference>
<dbReference type="PANTHER" id="PTHR43343">
    <property type="entry name" value="PEPTIDASE S12"/>
    <property type="match status" value="1"/>
</dbReference>
<dbReference type="EC" id="3.4.21.-" evidence="8"/>
<dbReference type="Pfam" id="PF13365">
    <property type="entry name" value="Trypsin_2"/>
    <property type="match status" value="1"/>
</dbReference>
<dbReference type="Gene3D" id="2.40.10.10">
    <property type="entry name" value="Trypsin-like serine proteases"/>
    <property type="match status" value="2"/>
</dbReference>
<comment type="caution">
    <text evidence="7">The sequence shown here is derived from an EMBL/GenBank/DDBJ whole genome shotgun (WGS) entry which is preliminary data.</text>
</comment>
<keyword evidence="3 8" id="KW-0378">Hydrolase</keyword>
<sequence>MTGPVEPRPDAGRPAYPNPFAAPGGPAARAADPFAAPAPAPQGWTAPPAVPASAAPASGPVAEGAPLRTAPLPPAPLPADPGAAPAPALLPSGAPAWPDLAPPAAPARRRRARLPLGVVAGLVVAAFGAGLLGGLVGARVSDGDDRLVDAGLPAAVGTGAGDRAPDSVAGIAATVLPSVVSIESTTAAGSSTGSGLVLRQDGYILTNHHVVAGADEAGATLVVLFADGSQEAATVVGSTPDYDLAVLKVEVTGLTPLALGDSDQVQVGDPVVAVGAPLGLAGTVTSGIVSALNRPVAAGDGGDATAFINAIQTDAAINPGNSGGPLVNAAGEVVGINSAIAQPPGAAVTGGGSIGLGFAIPSNQARRTAEQLIETGRATYPVIGAMLDTRYTGEGVRVAEESQQGQQPVTPDGPADRAGIRPGDVILAIEGRPVTQPDELIVAIRARTPGEAVLLRVRGAEGAERDVRVVLDESAQG</sequence>
<evidence type="ECO:0000256" key="3">
    <source>
        <dbReference type="ARBA" id="ARBA00022801"/>
    </source>
</evidence>
<dbReference type="InterPro" id="IPR009003">
    <property type="entry name" value="Peptidase_S1_PA"/>
</dbReference>
<evidence type="ECO:0000256" key="1">
    <source>
        <dbReference type="ARBA" id="ARBA00010541"/>
    </source>
</evidence>
<feature type="region of interest" description="Disordered" evidence="4">
    <location>
        <begin position="1"/>
        <end position="90"/>
    </location>
</feature>
<dbReference type="Proteomes" id="UP000564629">
    <property type="component" value="Unassembled WGS sequence"/>
</dbReference>
<feature type="transmembrane region" description="Helical" evidence="5">
    <location>
        <begin position="116"/>
        <end position="138"/>
    </location>
</feature>
<feature type="compositionally biased region" description="Low complexity" evidence="4">
    <location>
        <begin position="51"/>
        <end position="70"/>
    </location>
</feature>
<dbReference type="PANTHER" id="PTHR43343:SF3">
    <property type="entry name" value="PROTEASE DO-LIKE 8, CHLOROPLASTIC"/>
    <property type="match status" value="1"/>
</dbReference>
<name>A0A511F8V1_9CELL</name>
<dbReference type="SMART" id="SM00228">
    <property type="entry name" value="PDZ"/>
    <property type="match status" value="1"/>
</dbReference>
<evidence type="ECO:0000313" key="8">
    <source>
        <dbReference type="EMBL" id="MBB5471875.1"/>
    </source>
</evidence>
<dbReference type="GO" id="GO:0004252">
    <property type="term" value="F:serine-type endopeptidase activity"/>
    <property type="evidence" value="ECO:0007669"/>
    <property type="project" value="InterPro"/>
</dbReference>
<dbReference type="SUPFAM" id="SSF50494">
    <property type="entry name" value="Trypsin-like serine proteases"/>
    <property type="match status" value="1"/>
</dbReference>
<evidence type="ECO:0000256" key="4">
    <source>
        <dbReference type="SAM" id="MobiDB-lite"/>
    </source>
</evidence>